<dbReference type="PANTHER" id="PTHR42862:SF1">
    <property type="entry name" value="DELTA-1-PYRROLINE-5-CARBOXYLATE DEHYDROGENASE 2, ISOFORM A-RELATED"/>
    <property type="match status" value="1"/>
</dbReference>
<keyword evidence="2" id="KW-0520">NAD</keyword>
<dbReference type="Proteomes" id="UP000638648">
    <property type="component" value="Unassembled WGS sequence"/>
</dbReference>
<keyword evidence="1" id="KW-0560">Oxidoreductase</keyword>
<accession>A0A927N251</accession>
<dbReference type="GO" id="GO:0009898">
    <property type="term" value="C:cytoplasmic side of plasma membrane"/>
    <property type="evidence" value="ECO:0007669"/>
    <property type="project" value="TreeGrafter"/>
</dbReference>
<dbReference type="GO" id="GO:0010133">
    <property type="term" value="P:L-proline catabolic process to L-glutamate"/>
    <property type="evidence" value="ECO:0007669"/>
    <property type="project" value="TreeGrafter"/>
</dbReference>
<reference evidence="3" key="1">
    <citation type="submission" date="2020-10" db="EMBL/GenBank/DDBJ databases">
        <title>Sequencing the genomes of 1000 actinobacteria strains.</title>
        <authorList>
            <person name="Klenk H.-P."/>
        </authorList>
    </citation>
    <scope>NUCLEOTIDE SEQUENCE</scope>
    <source>
        <strain evidence="3">DSM 45354</strain>
    </source>
</reference>
<dbReference type="Gene3D" id="3.40.309.10">
    <property type="entry name" value="Aldehyde Dehydrogenase, Chain A, domain 2"/>
    <property type="match status" value="1"/>
</dbReference>
<dbReference type="InterPro" id="IPR016163">
    <property type="entry name" value="Ald_DH_C"/>
</dbReference>
<dbReference type="PANTHER" id="PTHR42862">
    <property type="entry name" value="DELTA-1-PYRROLINE-5-CARBOXYLATE DEHYDROGENASE 1, ISOFORM A-RELATED"/>
    <property type="match status" value="1"/>
</dbReference>
<comment type="caution">
    <text evidence="3">The sequence shown here is derived from an EMBL/GenBank/DDBJ whole genome shotgun (WGS) entry which is preliminary data.</text>
</comment>
<evidence type="ECO:0000256" key="2">
    <source>
        <dbReference type="ARBA" id="ARBA00023027"/>
    </source>
</evidence>
<organism evidence="3 4">
    <name type="scientific">Actinopolymorpha pittospori</name>
    <dbReference type="NCBI Taxonomy" id="648752"/>
    <lineage>
        <taxon>Bacteria</taxon>
        <taxon>Bacillati</taxon>
        <taxon>Actinomycetota</taxon>
        <taxon>Actinomycetes</taxon>
        <taxon>Propionibacteriales</taxon>
        <taxon>Actinopolymorphaceae</taxon>
        <taxon>Actinopolymorpha</taxon>
    </lineage>
</organism>
<dbReference type="GO" id="GO:0003842">
    <property type="term" value="F:L-glutamate gamma-semialdehyde dehydrogenase activity"/>
    <property type="evidence" value="ECO:0007669"/>
    <property type="project" value="TreeGrafter"/>
</dbReference>
<dbReference type="AlphaFoldDB" id="A0A927N251"/>
<evidence type="ECO:0000256" key="1">
    <source>
        <dbReference type="ARBA" id="ARBA00023002"/>
    </source>
</evidence>
<sequence>MAADLTVDDERFPERSSRWTDMCSSRSVAAVDSHTEGMSTRVDNGAVITNDRLAIDQASERLRFADGDCCVNDKPSGAAVGRQPFYGSWASGTNENAGSILNLHRRVYPRAIRECAINPTVLVYSHQLSEA</sequence>
<evidence type="ECO:0000313" key="4">
    <source>
        <dbReference type="Proteomes" id="UP000638648"/>
    </source>
</evidence>
<dbReference type="Gene3D" id="3.40.605.10">
    <property type="entry name" value="Aldehyde Dehydrogenase, Chain A, domain 1"/>
    <property type="match status" value="1"/>
</dbReference>
<name>A0A927N251_9ACTN</name>
<dbReference type="InterPro" id="IPR050485">
    <property type="entry name" value="Proline_metab_enzyme"/>
</dbReference>
<evidence type="ECO:0000313" key="3">
    <source>
        <dbReference type="EMBL" id="MBE1608893.1"/>
    </source>
</evidence>
<dbReference type="RefSeq" id="WP_192752588.1">
    <property type="nucleotide sequence ID" value="NZ_BAABJL010000041.1"/>
</dbReference>
<gene>
    <name evidence="3" type="ORF">HEB94_005741</name>
</gene>
<dbReference type="InterPro" id="IPR016162">
    <property type="entry name" value="Ald_DH_N"/>
</dbReference>
<dbReference type="EMBL" id="JADBEM010000001">
    <property type="protein sequence ID" value="MBE1608893.1"/>
    <property type="molecule type" value="Genomic_DNA"/>
</dbReference>
<keyword evidence="4" id="KW-1185">Reference proteome</keyword>
<proteinExistence type="predicted"/>
<protein>
    <submittedName>
        <fullName evidence="3">Delta 1-pyrroline-5-carboxylate dehydrogenase</fullName>
    </submittedName>
</protein>